<dbReference type="InterPro" id="IPR051678">
    <property type="entry name" value="AGP_Transferase"/>
</dbReference>
<dbReference type="STRING" id="1111077.M1W380"/>
<sequence length="306" mass="35644">MELKFDDAKLFSYTDSEIYEYIKCLPSLPDYGVIVPLSHKYLAKAYAKWDEVEDAVSAMKFASQLGIHVPHVHRIVVHDDDFYCIMDRISGRTLDVAWHELGWLSSLRLAFQLRRVVHRLRSAVSTSSGSLPTGRSGSYFLEDWFQLPDRATIHQVNGFLNFWASFPGLHREVKKTPAEHATCPRPMFSHNRPFVFTHHDLAPRNMILDPEGQLRIVDWDIAGFYPESFEYAGMHNFIPWGCRWTRSARWRWNLFAWIAGGLYNKECRWLEIIRSRFRHFGAGRRCNMRAGGYASATRWPDDPISE</sequence>
<dbReference type="PANTHER" id="PTHR21310">
    <property type="entry name" value="AMINOGLYCOSIDE PHOSPHOTRANSFERASE-RELATED-RELATED"/>
    <property type="match status" value="1"/>
</dbReference>
<dbReference type="Pfam" id="PF01636">
    <property type="entry name" value="APH"/>
    <property type="match status" value="1"/>
</dbReference>
<feature type="domain" description="Aminoglycoside phosphotransferase" evidence="1">
    <location>
        <begin position="51"/>
        <end position="244"/>
    </location>
</feature>
<organism evidence="2 3">
    <name type="scientific">Claviceps purpurea (strain 20.1)</name>
    <name type="common">Ergot fungus</name>
    <name type="synonym">Sphacelia segetum</name>
    <dbReference type="NCBI Taxonomy" id="1111077"/>
    <lineage>
        <taxon>Eukaryota</taxon>
        <taxon>Fungi</taxon>
        <taxon>Dikarya</taxon>
        <taxon>Ascomycota</taxon>
        <taxon>Pezizomycotina</taxon>
        <taxon>Sordariomycetes</taxon>
        <taxon>Hypocreomycetidae</taxon>
        <taxon>Hypocreales</taxon>
        <taxon>Clavicipitaceae</taxon>
        <taxon>Claviceps</taxon>
    </lineage>
</organism>
<evidence type="ECO:0000313" key="3">
    <source>
        <dbReference type="Proteomes" id="UP000016801"/>
    </source>
</evidence>
<protein>
    <recommendedName>
        <fullName evidence="1">Aminoglycoside phosphotransferase domain-containing protein</fullName>
    </recommendedName>
</protein>
<dbReference type="eggNOG" id="ENOG502SEM4">
    <property type="taxonomic scope" value="Eukaryota"/>
</dbReference>
<dbReference type="Gene3D" id="3.90.1200.10">
    <property type="match status" value="1"/>
</dbReference>
<dbReference type="EMBL" id="CAGA01000042">
    <property type="protein sequence ID" value="CCE32486.1"/>
    <property type="molecule type" value="Genomic_DNA"/>
</dbReference>
<dbReference type="HOGENOM" id="CLU_021768_4_0_1"/>
<evidence type="ECO:0000313" key="2">
    <source>
        <dbReference type="EMBL" id="CCE32486.1"/>
    </source>
</evidence>
<gene>
    <name evidence="2" type="ORF">CPUR_06346</name>
</gene>
<dbReference type="VEuPathDB" id="FungiDB:CPUR_06346"/>
<keyword evidence="3" id="KW-1185">Reference proteome</keyword>
<dbReference type="InterPro" id="IPR002575">
    <property type="entry name" value="Aminoglycoside_PTrfase"/>
</dbReference>
<reference evidence="2 3" key="1">
    <citation type="journal article" date="2013" name="PLoS Genet.">
        <title>Plant-symbiotic fungi as chemical engineers: Multi-genome analysis of the Clavicipitaceae reveals dynamics of alkaloid loci.</title>
        <authorList>
            <person name="Schardl C.L."/>
            <person name="Young C.A."/>
            <person name="Hesse U."/>
            <person name="Amyotte S.G."/>
            <person name="Andreeva K."/>
            <person name="Calie P.J."/>
            <person name="Fleetwood D.J."/>
            <person name="Haws D.C."/>
            <person name="Moore N."/>
            <person name="Oeser B."/>
            <person name="Panaccione D.G."/>
            <person name="Schweri K.K."/>
            <person name="Voisey C.R."/>
            <person name="Farman M.L."/>
            <person name="Jaromczyk J.W."/>
            <person name="Roe B.A."/>
            <person name="O'Sullivan D.M."/>
            <person name="Scott B."/>
            <person name="Tudzynski P."/>
            <person name="An Z."/>
            <person name="Arnaoudova E.G."/>
            <person name="Bullock C.T."/>
            <person name="Charlton N.D."/>
            <person name="Chen L."/>
            <person name="Cox M."/>
            <person name="Dinkins R.D."/>
            <person name="Florea S."/>
            <person name="Glenn A.E."/>
            <person name="Gordon A."/>
            <person name="Gueldener U."/>
            <person name="Harris D.R."/>
            <person name="Hollin W."/>
            <person name="Jaromczyk J."/>
            <person name="Johnson R.D."/>
            <person name="Khan A.K."/>
            <person name="Leistner E."/>
            <person name="Leuchtmann A."/>
            <person name="Li C."/>
            <person name="Liu J."/>
            <person name="Liu J."/>
            <person name="Liu M."/>
            <person name="Mace W."/>
            <person name="Machado C."/>
            <person name="Nagabhyru P."/>
            <person name="Pan J."/>
            <person name="Schmid J."/>
            <person name="Sugawara K."/>
            <person name="Steiner U."/>
            <person name="Takach J.E."/>
            <person name="Tanaka E."/>
            <person name="Webb J.S."/>
            <person name="Wilson E.V."/>
            <person name="Wiseman J.L."/>
            <person name="Yoshida R."/>
            <person name="Zeng Z."/>
        </authorList>
    </citation>
    <scope>NUCLEOTIDE SEQUENCE [LARGE SCALE GENOMIC DNA]</scope>
    <source>
        <strain evidence="2 3">20.1</strain>
    </source>
</reference>
<accession>M1W380</accession>
<dbReference type="Proteomes" id="UP000016801">
    <property type="component" value="Unassembled WGS sequence"/>
</dbReference>
<dbReference type="SUPFAM" id="SSF56112">
    <property type="entry name" value="Protein kinase-like (PK-like)"/>
    <property type="match status" value="1"/>
</dbReference>
<dbReference type="AlphaFoldDB" id="M1W380"/>
<dbReference type="InterPro" id="IPR011009">
    <property type="entry name" value="Kinase-like_dom_sf"/>
</dbReference>
<name>M1W380_CLAP2</name>
<dbReference type="PANTHER" id="PTHR21310:SF39">
    <property type="entry name" value="AMINOGLYCOSIDE PHOSPHOTRANSFERASE DOMAIN-CONTAINING PROTEIN"/>
    <property type="match status" value="1"/>
</dbReference>
<dbReference type="OrthoDB" id="4177236at2759"/>
<proteinExistence type="predicted"/>
<comment type="caution">
    <text evidence="2">The sequence shown here is derived from an EMBL/GenBank/DDBJ whole genome shotgun (WGS) entry which is preliminary data.</text>
</comment>
<dbReference type="PhylomeDB" id="M1W380"/>
<evidence type="ECO:0000259" key="1">
    <source>
        <dbReference type="Pfam" id="PF01636"/>
    </source>
</evidence>